<feature type="transmembrane region" description="Helical" evidence="6">
    <location>
        <begin position="342"/>
        <end position="365"/>
    </location>
</feature>
<dbReference type="EMBL" id="CP002738">
    <property type="protein sequence ID" value="AEF98995.1"/>
    <property type="molecule type" value="Genomic_DNA"/>
</dbReference>
<evidence type="ECO:0000256" key="3">
    <source>
        <dbReference type="ARBA" id="ARBA00022692"/>
    </source>
</evidence>
<feature type="transmembrane region" description="Helical" evidence="6">
    <location>
        <begin position="233"/>
        <end position="255"/>
    </location>
</feature>
<dbReference type="AlphaFoldDB" id="G0A363"/>
<feature type="transmembrane region" description="Helical" evidence="6">
    <location>
        <begin position="396"/>
        <end position="416"/>
    </location>
</feature>
<feature type="transmembrane region" description="Helical" evidence="6">
    <location>
        <begin position="123"/>
        <end position="141"/>
    </location>
</feature>
<keyword evidence="3 6" id="KW-0812">Transmembrane</keyword>
<dbReference type="PANTHER" id="PTHR30250:SF11">
    <property type="entry name" value="O-ANTIGEN TRANSPORTER-RELATED"/>
    <property type="match status" value="1"/>
</dbReference>
<dbReference type="InterPro" id="IPR050833">
    <property type="entry name" value="Poly_Biosynth_Transport"/>
</dbReference>
<reference key="2">
    <citation type="submission" date="2011-05" db="EMBL/GenBank/DDBJ databases">
        <title>Complete genome sequence of the aerobic marine methanotroph Methylomonas methanica MC09.</title>
        <authorList>
            <person name="Boden R."/>
            <person name="Cunliffe M."/>
            <person name="Scanlan J."/>
            <person name="Moussard H."/>
            <person name="Kits K.D."/>
            <person name="Klotz M."/>
            <person name="Jetten M."/>
            <person name="Vuilleumier S."/>
            <person name="Han J."/>
            <person name="Peters L."/>
            <person name="Mikhailova N."/>
            <person name="Teshima H."/>
            <person name="Tapia R."/>
            <person name="Kyrpides N."/>
            <person name="Ivanova N."/>
            <person name="Pagani I."/>
            <person name="Cheng J.-F."/>
            <person name="Goodwin L."/>
            <person name="Han C."/>
            <person name="Hauser L."/>
            <person name="Land M."/>
            <person name="Lapidus A."/>
            <person name="Lucas S."/>
            <person name="Pitluck S."/>
            <person name="Woyke T."/>
            <person name="Stein L.Y."/>
            <person name="Murrell C."/>
        </authorList>
    </citation>
    <scope>NUCLEOTIDE SEQUENCE</scope>
    <source>
        <strain>MC09</strain>
    </source>
</reference>
<feature type="transmembrane region" description="Helical" evidence="6">
    <location>
        <begin position="91"/>
        <end position="117"/>
    </location>
</feature>
<evidence type="ECO:0000256" key="6">
    <source>
        <dbReference type="SAM" id="Phobius"/>
    </source>
</evidence>
<dbReference type="GO" id="GO:0005886">
    <property type="term" value="C:plasma membrane"/>
    <property type="evidence" value="ECO:0007669"/>
    <property type="project" value="UniProtKB-SubCell"/>
</dbReference>
<sequence>MNPSISVHPSNLSSLTLFGLSLCNYVLMYWANVFLAKHLSINAFDDFNVAVSVVTLLSTFATLGLEKYALRLVALYMERGNWSRLRGFWQFSWRTILLFSFVLMGVTNVGLTVVLAWHNAESHTATLLYVLFLPAIALCLYLTELITVYGAQILALVLYRLVLPSVFFLLIIGLNKAQGTLTVETVMICFGSAWCLTLLMMLSAAHLTRPKKLKPVKADYQGKRWWLKSSLPLLLSSLLMTLLMTAGPILLAIRYPSPATVAIYAIAMKSSGFLALLGTSTNRYYLPMLMVLVERRDQAGINELLNKRTVFVAGFITVFLCLIGAWGSQILELFGPTFSKGYWTLLISSVGTAFMTLFSDSLYYLQFMSRNRLVIGLLSLAAIGMLTLGYSLGAIYGATGMAIAYALPTMTLFSVLKWQARRHMLRFMAG</sequence>
<accession>G0A363</accession>
<gene>
    <name evidence="7" type="ordered locus">Metme_0551</name>
</gene>
<name>G0A363_METMM</name>
<feature type="transmembrane region" description="Helical" evidence="6">
    <location>
        <begin position="261"/>
        <end position="286"/>
    </location>
</feature>
<feature type="transmembrane region" description="Helical" evidence="6">
    <location>
        <begin position="47"/>
        <end position="70"/>
    </location>
</feature>
<evidence type="ECO:0000313" key="8">
    <source>
        <dbReference type="Proteomes" id="UP000008888"/>
    </source>
</evidence>
<feature type="transmembrane region" description="Helical" evidence="6">
    <location>
        <begin position="310"/>
        <end position="330"/>
    </location>
</feature>
<dbReference type="KEGG" id="mmt:Metme_0551"/>
<feature type="transmembrane region" description="Helical" evidence="6">
    <location>
        <begin position="185"/>
        <end position="207"/>
    </location>
</feature>
<reference evidence="7 8" key="1">
    <citation type="journal article" date="2011" name="J. Bacteriol.">
        <title>Complete Genome Sequence of the Aerobic Marine Methanotroph Methylomonas methanica MC09.</title>
        <authorList>
            <person name="Boden R."/>
            <person name="Cunliffe M."/>
            <person name="Scanlan J."/>
            <person name="Moussard H."/>
            <person name="Kits K.D."/>
            <person name="Klotz M.G."/>
            <person name="Jetten M.S."/>
            <person name="Vuilleumier S."/>
            <person name="Han J."/>
            <person name="Peters L."/>
            <person name="Mikhailova N."/>
            <person name="Teshima H."/>
            <person name="Tapia R."/>
            <person name="Kyrpides N."/>
            <person name="Ivanova N."/>
            <person name="Pagani I."/>
            <person name="Cheng J.F."/>
            <person name="Goodwin L."/>
            <person name="Han C."/>
            <person name="Hauser L."/>
            <person name="Land M.L."/>
            <person name="Lapidus A."/>
            <person name="Lucas S."/>
            <person name="Pitluck S."/>
            <person name="Woyke T."/>
            <person name="Stein L."/>
            <person name="Murrell J.C."/>
        </authorList>
    </citation>
    <scope>NUCLEOTIDE SEQUENCE [LARGE SCALE GENOMIC DNA]</scope>
    <source>
        <strain evidence="7 8">MC09</strain>
    </source>
</reference>
<keyword evidence="5 6" id="KW-0472">Membrane</keyword>
<evidence type="ECO:0000256" key="4">
    <source>
        <dbReference type="ARBA" id="ARBA00022989"/>
    </source>
</evidence>
<dbReference type="HOGENOM" id="CLU_637458_0_0_6"/>
<reference evidence="8" key="3">
    <citation type="submission" date="2011-05" db="EMBL/GenBank/DDBJ databases">
        <title>Complete sequence of Methylomonas methanica MC09.</title>
        <authorList>
            <consortium name="US DOE Joint Genome Institute"/>
            <person name="Lucas S."/>
            <person name="Han J."/>
            <person name="Lapidus A."/>
            <person name="Cheng J.-F."/>
            <person name="Goodwin L."/>
            <person name="Pitluck S."/>
            <person name="Peters L."/>
            <person name="Mikhailova N."/>
            <person name="Teshima H."/>
            <person name="Han C."/>
            <person name="Tapia R."/>
            <person name="Land M."/>
            <person name="Hauser L."/>
            <person name="Kyrpides N."/>
            <person name="Ivanova N."/>
            <person name="Pagani I."/>
            <person name="Stein L."/>
            <person name="Woyke T."/>
        </authorList>
    </citation>
    <scope>NUCLEOTIDE SEQUENCE [LARGE SCALE GENOMIC DNA]</scope>
    <source>
        <strain evidence="8">MC09</strain>
    </source>
</reference>
<feature type="transmembrane region" description="Helical" evidence="6">
    <location>
        <begin position="153"/>
        <end position="173"/>
    </location>
</feature>
<evidence type="ECO:0000313" key="7">
    <source>
        <dbReference type="EMBL" id="AEF98995.1"/>
    </source>
</evidence>
<evidence type="ECO:0000256" key="1">
    <source>
        <dbReference type="ARBA" id="ARBA00004651"/>
    </source>
</evidence>
<dbReference type="Proteomes" id="UP000008888">
    <property type="component" value="Chromosome"/>
</dbReference>
<proteinExistence type="predicted"/>
<evidence type="ECO:0000256" key="5">
    <source>
        <dbReference type="ARBA" id="ARBA00023136"/>
    </source>
</evidence>
<organism evidence="7 8">
    <name type="scientific">Methylomonas methanica (strain DSM 25384 / MC09)</name>
    <dbReference type="NCBI Taxonomy" id="857087"/>
    <lineage>
        <taxon>Bacteria</taxon>
        <taxon>Pseudomonadati</taxon>
        <taxon>Pseudomonadota</taxon>
        <taxon>Gammaproteobacteria</taxon>
        <taxon>Methylococcales</taxon>
        <taxon>Methylococcaceae</taxon>
        <taxon>Methylomonas</taxon>
    </lineage>
</organism>
<keyword evidence="4 6" id="KW-1133">Transmembrane helix</keyword>
<keyword evidence="8" id="KW-1185">Reference proteome</keyword>
<dbReference type="STRING" id="857087.Metme_0551"/>
<feature type="transmembrane region" description="Helical" evidence="6">
    <location>
        <begin position="372"/>
        <end position="390"/>
    </location>
</feature>
<feature type="transmembrane region" description="Helical" evidence="6">
    <location>
        <begin position="12"/>
        <end position="35"/>
    </location>
</feature>
<protein>
    <submittedName>
        <fullName evidence="7">Polysaccharide biosynthesis protein</fullName>
    </submittedName>
</protein>
<comment type="subcellular location">
    <subcellularLocation>
        <location evidence="1">Cell membrane</location>
        <topology evidence="1">Multi-pass membrane protein</topology>
    </subcellularLocation>
</comment>
<evidence type="ECO:0000256" key="2">
    <source>
        <dbReference type="ARBA" id="ARBA00022475"/>
    </source>
</evidence>
<dbReference type="eggNOG" id="COG2244">
    <property type="taxonomic scope" value="Bacteria"/>
</dbReference>
<keyword evidence="2" id="KW-1003">Cell membrane</keyword>
<dbReference type="OrthoDB" id="5560706at2"/>
<dbReference type="PANTHER" id="PTHR30250">
    <property type="entry name" value="PST FAMILY PREDICTED COLANIC ACID TRANSPORTER"/>
    <property type="match status" value="1"/>
</dbReference>